<accession>A0A3P7F069</accession>
<name>A0A3P7F069_WUCBA</name>
<protein>
    <recommendedName>
        <fullName evidence="3">PH domain-containing protein</fullName>
    </recommendedName>
</protein>
<gene>
    <name evidence="1" type="ORF">WBA_LOCUS12383</name>
</gene>
<dbReference type="InParanoid" id="A0A3P7F069"/>
<organism evidence="1 2">
    <name type="scientific">Wuchereria bancrofti</name>
    <dbReference type="NCBI Taxonomy" id="6293"/>
    <lineage>
        <taxon>Eukaryota</taxon>
        <taxon>Metazoa</taxon>
        <taxon>Ecdysozoa</taxon>
        <taxon>Nematoda</taxon>
        <taxon>Chromadorea</taxon>
        <taxon>Rhabditida</taxon>
        <taxon>Spirurina</taxon>
        <taxon>Spiruromorpha</taxon>
        <taxon>Filarioidea</taxon>
        <taxon>Onchocercidae</taxon>
        <taxon>Wuchereria</taxon>
    </lineage>
</organism>
<evidence type="ECO:0000313" key="1">
    <source>
        <dbReference type="EMBL" id="VDM22254.1"/>
    </source>
</evidence>
<evidence type="ECO:0008006" key="3">
    <source>
        <dbReference type="Google" id="ProtNLM"/>
    </source>
</evidence>
<dbReference type="SUPFAM" id="SSF50729">
    <property type="entry name" value="PH domain-like"/>
    <property type="match status" value="1"/>
</dbReference>
<dbReference type="Proteomes" id="UP000270924">
    <property type="component" value="Unassembled WGS sequence"/>
</dbReference>
<sequence>MNLKNSWKLVMIGREVVFTCKDRNSKVTWVEHLQRPLIYSPATAEERRLICETIYRTSSMTLL</sequence>
<proteinExistence type="predicted"/>
<dbReference type="OrthoDB" id="660555at2759"/>
<reference evidence="1 2" key="1">
    <citation type="submission" date="2018-11" db="EMBL/GenBank/DDBJ databases">
        <authorList>
            <consortium name="Pathogen Informatics"/>
        </authorList>
    </citation>
    <scope>NUCLEOTIDE SEQUENCE [LARGE SCALE GENOMIC DNA]</scope>
</reference>
<evidence type="ECO:0000313" key="2">
    <source>
        <dbReference type="Proteomes" id="UP000270924"/>
    </source>
</evidence>
<keyword evidence="2" id="KW-1185">Reference proteome</keyword>
<dbReference type="AlphaFoldDB" id="A0A3P7F069"/>
<dbReference type="EMBL" id="UYWW01012765">
    <property type="protein sequence ID" value="VDM22254.1"/>
    <property type="molecule type" value="Genomic_DNA"/>
</dbReference>